<keyword evidence="8" id="KW-1185">Reference proteome</keyword>
<dbReference type="InterPro" id="IPR037682">
    <property type="entry name" value="TonB_C"/>
</dbReference>
<feature type="chain" id="PRO_5010269845" description="TonB C-terminal domain-containing protein" evidence="5">
    <location>
        <begin position="22"/>
        <end position="142"/>
    </location>
</feature>
<dbReference type="AlphaFoldDB" id="A0A1S2VD69"/>
<dbReference type="PROSITE" id="PS52015">
    <property type="entry name" value="TONB_CTD"/>
    <property type="match status" value="1"/>
</dbReference>
<dbReference type="GO" id="GO:0055085">
    <property type="term" value="P:transmembrane transport"/>
    <property type="evidence" value="ECO:0007669"/>
    <property type="project" value="InterPro"/>
</dbReference>
<dbReference type="GO" id="GO:0016020">
    <property type="term" value="C:membrane"/>
    <property type="evidence" value="ECO:0007669"/>
    <property type="project" value="UniProtKB-SubCell"/>
</dbReference>
<evidence type="ECO:0000313" key="8">
    <source>
        <dbReference type="Proteomes" id="UP000181790"/>
    </source>
</evidence>
<keyword evidence="3" id="KW-1133">Transmembrane helix</keyword>
<gene>
    <name evidence="7" type="ORF">BLX24_23785</name>
</gene>
<evidence type="ECO:0000256" key="5">
    <source>
        <dbReference type="SAM" id="SignalP"/>
    </source>
</evidence>
<dbReference type="Proteomes" id="UP000181790">
    <property type="component" value="Unassembled WGS sequence"/>
</dbReference>
<dbReference type="RefSeq" id="WP_071505725.1">
    <property type="nucleotide sequence ID" value="NZ_MORL01000020.1"/>
</dbReference>
<dbReference type="NCBIfam" id="TIGR01352">
    <property type="entry name" value="tonB_Cterm"/>
    <property type="match status" value="1"/>
</dbReference>
<organism evidence="7 8">
    <name type="scientific">Arsenicibacter rosenii</name>
    <dbReference type="NCBI Taxonomy" id="1750698"/>
    <lineage>
        <taxon>Bacteria</taxon>
        <taxon>Pseudomonadati</taxon>
        <taxon>Bacteroidota</taxon>
        <taxon>Cytophagia</taxon>
        <taxon>Cytophagales</taxon>
        <taxon>Spirosomataceae</taxon>
        <taxon>Arsenicibacter</taxon>
    </lineage>
</organism>
<keyword evidence="5" id="KW-0732">Signal</keyword>
<evidence type="ECO:0000256" key="2">
    <source>
        <dbReference type="ARBA" id="ARBA00022692"/>
    </source>
</evidence>
<evidence type="ECO:0000313" key="7">
    <source>
        <dbReference type="EMBL" id="OIN56653.1"/>
    </source>
</evidence>
<dbReference type="Gene3D" id="3.30.1150.10">
    <property type="match status" value="1"/>
</dbReference>
<feature type="signal peptide" evidence="5">
    <location>
        <begin position="1"/>
        <end position="21"/>
    </location>
</feature>
<proteinExistence type="predicted"/>
<reference evidence="7 8" key="1">
    <citation type="submission" date="2016-10" db="EMBL/GenBank/DDBJ databases">
        <title>Arsenicibacter rosenii gen. nov., sp. nov., an efficient arsenic-methylating bacterium isolated from an arsenic-contaminated paddy soil.</title>
        <authorList>
            <person name="Huang K."/>
        </authorList>
    </citation>
    <scope>NUCLEOTIDE SEQUENCE [LARGE SCALE GENOMIC DNA]</scope>
    <source>
        <strain evidence="7 8">SM-1</strain>
    </source>
</reference>
<sequence>MKNYYLLLIGLVSVAYCPVMAQSSTSPVSDAAESAGTTPAVAEPPAAAEAHYDPLRSFRNTLLHEVKYPAPALQMGHEGTVIIRVHERGDGYIGVVRIIKSAGPLLDAAVLQAAEAILQRQPPARIAGANGRKMDFPVVFRP</sequence>
<dbReference type="Pfam" id="PF03544">
    <property type="entry name" value="TonB_C"/>
    <property type="match status" value="1"/>
</dbReference>
<dbReference type="SUPFAM" id="SSF74653">
    <property type="entry name" value="TolA/TonB C-terminal domain"/>
    <property type="match status" value="1"/>
</dbReference>
<comment type="subcellular location">
    <subcellularLocation>
        <location evidence="1">Membrane</location>
        <topology evidence="1">Single-pass membrane protein</topology>
    </subcellularLocation>
</comment>
<accession>A0A1S2VD69</accession>
<dbReference type="InterPro" id="IPR006260">
    <property type="entry name" value="TonB/TolA_C"/>
</dbReference>
<dbReference type="OrthoDB" id="9812355at2"/>
<evidence type="ECO:0000256" key="4">
    <source>
        <dbReference type="ARBA" id="ARBA00023136"/>
    </source>
</evidence>
<feature type="domain" description="TonB C-terminal" evidence="6">
    <location>
        <begin position="53"/>
        <end position="142"/>
    </location>
</feature>
<evidence type="ECO:0000256" key="3">
    <source>
        <dbReference type="ARBA" id="ARBA00022989"/>
    </source>
</evidence>
<name>A0A1S2VD69_9BACT</name>
<dbReference type="EMBL" id="MORL01000020">
    <property type="protein sequence ID" value="OIN56653.1"/>
    <property type="molecule type" value="Genomic_DNA"/>
</dbReference>
<evidence type="ECO:0000256" key="1">
    <source>
        <dbReference type="ARBA" id="ARBA00004167"/>
    </source>
</evidence>
<keyword evidence="4" id="KW-0472">Membrane</keyword>
<keyword evidence="2" id="KW-0812">Transmembrane</keyword>
<comment type="caution">
    <text evidence="7">The sequence shown here is derived from an EMBL/GenBank/DDBJ whole genome shotgun (WGS) entry which is preliminary data.</text>
</comment>
<protein>
    <recommendedName>
        <fullName evidence="6">TonB C-terminal domain-containing protein</fullName>
    </recommendedName>
</protein>
<evidence type="ECO:0000259" key="6">
    <source>
        <dbReference type="PROSITE" id="PS52015"/>
    </source>
</evidence>